<keyword evidence="2" id="KW-0732">Signal</keyword>
<feature type="coiled-coil region" evidence="1">
    <location>
        <begin position="115"/>
        <end position="142"/>
    </location>
</feature>
<evidence type="ECO:0000256" key="1">
    <source>
        <dbReference type="SAM" id="Coils"/>
    </source>
</evidence>
<dbReference type="EMBL" id="CAJZBQ010000005">
    <property type="protein sequence ID" value="CAG9311740.1"/>
    <property type="molecule type" value="Genomic_DNA"/>
</dbReference>
<protein>
    <submittedName>
        <fullName evidence="3">Uncharacterized protein</fullName>
    </submittedName>
</protein>
<dbReference type="Proteomes" id="UP001162131">
    <property type="component" value="Unassembled WGS sequence"/>
</dbReference>
<evidence type="ECO:0000256" key="2">
    <source>
        <dbReference type="SAM" id="SignalP"/>
    </source>
</evidence>
<evidence type="ECO:0000313" key="4">
    <source>
        <dbReference type="Proteomes" id="UP001162131"/>
    </source>
</evidence>
<feature type="chain" id="PRO_5043504920" evidence="2">
    <location>
        <begin position="18"/>
        <end position="144"/>
    </location>
</feature>
<sequence length="144" mass="16911">MFPKIPLLFIIIFLAKCQDLETIEKENACSTLNEALQKEFKEKLEEAIKSKPALNNRDLRSKLLEKTFIACIESITYDQAKEIMDESLVSYQKFIHLVPLSEINDLKSSADLMLNKDIKNRRSAIKERLNRIKKERLRKKREDL</sequence>
<evidence type="ECO:0000313" key="3">
    <source>
        <dbReference type="EMBL" id="CAG9311740.1"/>
    </source>
</evidence>
<keyword evidence="1" id="KW-0175">Coiled coil</keyword>
<comment type="caution">
    <text evidence="3">The sequence shown here is derived from an EMBL/GenBank/DDBJ whole genome shotgun (WGS) entry which is preliminary data.</text>
</comment>
<accession>A0AAU9IQH9</accession>
<reference evidence="3" key="1">
    <citation type="submission" date="2021-09" db="EMBL/GenBank/DDBJ databases">
        <authorList>
            <consortium name="AG Swart"/>
            <person name="Singh M."/>
            <person name="Singh A."/>
            <person name="Seah K."/>
            <person name="Emmerich C."/>
        </authorList>
    </citation>
    <scope>NUCLEOTIDE SEQUENCE</scope>
    <source>
        <strain evidence="3">ATCC30299</strain>
    </source>
</reference>
<gene>
    <name evidence="3" type="ORF">BSTOLATCC_MIC5002</name>
</gene>
<organism evidence="3 4">
    <name type="scientific">Blepharisma stoltei</name>
    <dbReference type="NCBI Taxonomy" id="1481888"/>
    <lineage>
        <taxon>Eukaryota</taxon>
        <taxon>Sar</taxon>
        <taxon>Alveolata</taxon>
        <taxon>Ciliophora</taxon>
        <taxon>Postciliodesmatophora</taxon>
        <taxon>Heterotrichea</taxon>
        <taxon>Heterotrichida</taxon>
        <taxon>Blepharismidae</taxon>
        <taxon>Blepharisma</taxon>
    </lineage>
</organism>
<name>A0AAU9IQH9_9CILI</name>
<dbReference type="AlphaFoldDB" id="A0AAU9IQH9"/>
<proteinExistence type="predicted"/>
<feature type="signal peptide" evidence="2">
    <location>
        <begin position="1"/>
        <end position="17"/>
    </location>
</feature>
<keyword evidence="4" id="KW-1185">Reference proteome</keyword>